<accession>A0A5B7DQY1</accession>
<protein>
    <submittedName>
        <fullName evidence="2">Uncharacterized protein</fullName>
    </submittedName>
</protein>
<feature type="compositionally biased region" description="Pro residues" evidence="1">
    <location>
        <begin position="150"/>
        <end position="159"/>
    </location>
</feature>
<sequence length="202" mass="21448">MNNSITTTTTTTTTSTTISIASNNNNNNSQQEEEAVRGRRGAGRGEKQREGENVDTRGTAAPQCRHLEEGRNIAALRGTRWEDKQKYHDFSPVQGDDSTAAGGGGGGGGGGRGGGRGDKEEGKGRTRIREAPRGPGGKVLRRRLSSSSLPPLPPPPPLTLPKFTVDVALSAFRTASIAPPFHSLLLQQAKNSGPERMQPLRN</sequence>
<comment type="caution">
    <text evidence="2">The sequence shown here is derived from an EMBL/GenBank/DDBJ whole genome shotgun (WGS) entry which is preliminary data.</text>
</comment>
<dbReference type="AlphaFoldDB" id="A0A5B7DQY1"/>
<reference evidence="2 3" key="1">
    <citation type="submission" date="2019-05" db="EMBL/GenBank/DDBJ databases">
        <title>Another draft genome of Portunus trituberculatus and its Hox gene families provides insights of decapod evolution.</title>
        <authorList>
            <person name="Jeong J.-H."/>
            <person name="Song I."/>
            <person name="Kim S."/>
            <person name="Choi T."/>
            <person name="Kim D."/>
            <person name="Ryu S."/>
            <person name="Kim W."/>
        </authorList>
    </citation>
    <scope>NUCLEOTIDE SEQUENCE [LARGE SCALE GENOMIC DNA]</scope>
    <source>
        <tissue evidence="2">Muscle</tissue>
    </source>
</reference>
<keyword evidence="3" id="KW-1185">Reference proteome</keyword>
<dbReference type="EMBL" id="VSRR010001234">
    <property type="protein sequence ID" value="MPC23645.1"/>
    <property type="molecule type" value="Genomic_DNA"/>
</dbReference>
<organism evidence="2 3">
    <name type="scientific">Portunus trituberculatus</name>
    <name type="common">Swimming crab</name>
    <name type="synonym">Neptunus trituberculatus</name>
    <dbReference type="NCBI Taxonomy" id="210409"/>
    <lineage>
        <taxon>Eukaryota</taxon>
        <taxon>Metazoa</taxon>
        <taxon>Ecdysozoa</taxon>
        <taxon>Arthropoda</taxon>
        <taxon>Crustacea</taxon>
        <taxon>Multicrustacea</taxon>
        <taxon>Malacostraca</taxon>
        <taxon>Eumalacostraca</taxon>
        <taxon>Eucarida</taxon>
        <taxon>Decapoda</taxon>
        <taxon>Pleocyemata</taxon>
        <taxon>Brachyura</taxon>
        <taxon>Eubrachyura</taxon>
        <taxon>Portunoidea</taxon>
        <taxon>Portunidae</taxon>
        <taxon>Portuninae</taxon>
        <taxon>Portunus</taxon>
    </lineage>
</organism>
<name>A0A5B7DQY1_PORTR</name>
<feature type="compositionally biased region" description="Basic and acidic residues" evidence="1">
    <location>
        <begin position="43"/>
        <end position="55"/>
    </location>
</feature>
<gene>
    <name evidence="2" type="ORF">E2C01_016704</name>
</gene>
<dbReference type="Proteomes" id="UP000324222">
    <property type="component" value="Unassembled WGS sequence"/>
</dbReference>
<evidence type="ECO:0000256" key="1">
    <source>
        <dbReference type="SAM" id="MobiDB-lite"/>
    </source>
</evidence>
<evidence type="ECO:0000313" key="2">
    <source>
        <dbReference type="EMBL" id="MPC23645.1"/>
    </source>
</evidence>
<proteinExistence type="predicted"/>
<feature type="region of interest" description="Disordered" evidence="1">
    <location>
        <begin position="1"/>
        <end position="160"/>
    </location>
</feature>
<feature type="compositionally biased region" description="Gly residues" evidence="1">
    <location>
        <begin position="101"/>
        <end position="114"/>
    </location>
</feature>
<evidence type="ECO:0000313" key="3">
    <source>
        <dbReference type="Proteomes" id="UP000324222"/>
    </source>
</evidence>
<feature type="compositionally biased region" description="Low complexity" evidence="1">
    <location>
        <begin position="1"/>
        <end position="30"/>
    </location>
</feature>
<feature type="compositionally biased region" description="Basic and acidic residues" evidence="1">
    <location>
        <begin position="115"/>
        <end position="132"/>
    </location>
</feature>
<feature type="compositionally biased region" description="Basic and acidic residues" evidence="1">
    <location>
        <begin position="79"/>
        <end position="89"/>
    </location>
</feature>